<gene>
    <name evidence="3" type="ORF">NDI79_09330</name>
</gene>
<feature type="region of interest" description="Disordered" evidence="1">
    <location>
        <begin position="1"/>
        <end position="54"/>
    </location>
</feature>
<dbReference type="Pfam" id="PF23458">
    <property type="entry name" value="DUF7130"/>
    <property type="match status" value="1"/>
</dbReference>
<dbReference type="Proteomes" id="UP001254813">
    <property type="component" value="Unassembled WGS sequence"/>
</dbReference>
<feature type="compositionally biased region" description="Low complexity" evidence="1">
    <location>
        <begin position="1"/>
        <end position="14"/>
    </location>
</feature>
<accession>A0ABU2G0Q9</accession>
<evidence type="ECO:0000313" key="3">
    <source>
        <dbReference type="EMBL" id="MDS0294371.1"/>
    </source>
</evidence>
<dbReference type="InterPro" id="IPR055554">
    <property type="entry name" value="DUF7130"/>
</dbReference>
<comment type="caution">
    <text evidence="3">The sequence shown here is derived from an EMBL/GenBank/DDBJ whole genome shotgun (WGS) entry which is preliminary data.</text>
</comment>
<keyword evidence="4" id="KW-1185">Reference proteome</keyword>
<evidence type="ECO:0000256" key="1">
    <source>
        <dbReference type="SAM" id="MobiDB-lite"/>
    </source>
</evidence>
<protein>
    <recommendedName>
        <fullName evidence="2">DUF7130 domain-containing protein</fullName>
    </recommendedName>
</protein>
<evidence type="ECO:0000313" key="4">
    <source>
        <dbReference type="Proteomes" id="UP001254813"/>
    </source>
</evidence>
<feature type="domain" description="DUF7130" evidence="2">
    <location>
        <begin position="67"/>
        <end position="113"/>
    </location>
</feature>
<organism evidence="3 4">
    <name type="scientific">Halogeometricum luteum</name>
    <dbReference type="NCBI Taxonomy" id="2950537"/>
    <lineage>
        <taxon>Archaea</taxon>
        <taxon>Methanobacteriati</taxon>
        <taxon>Methanobacteriota</taxon>
        <taxon>Stenosarchaea group</taxon>
        <taxon>Halobacteria</taxon>
        <taxon>Halobacteriales</taxon>
        <taxon>Haloferacaceae</taxon>
        <taxon>Halogeometricum</taxon>
    </lineage>
</organism>
<sequence length="113" mass="11970">MAARTRATQRTTDTSAHAPATAPLRLAVVDPDPTVRDADPTAGTPETSATTASRAALPRVTLPNRRLADGYFGESYLVWSCLDCGETGPLTALPTYCPDCSAGRESLAYRVED</sequence>
<dbReference type="SUPFAM" id="SSF57802">
    <property type="entry name" value="Rubredoxin-like"/>
    <property type="match status" value="1"/>
</dbReference>
<dbReference type="RefSeq" id="WP_310928206.1">
    <property type="nucleotide sequence ID" value="NZ_JAMQOQ010000002.1"/>
</dbReference>
<name>A0ABU2G0Q9_9EURY</name>
<proteinExistence type="predicted"/>
<dbReference type="EMBL" id="JAMQOQ010000002">
    <property type="protein sequence ID" value="MDS0294371.1"/>
    <property type="molecule type" value="Genomic_DNA"/>
</dbReference>
<evidence type="ECO:0000259" key="2">
    <source>
        <dbReference type="Pfam" id="PF23458"/>
    </source>
</evidence>
<feature type="compositionally biased region" description="Polar residues" evidence="1">
    <location>
        <begin position="44"/>
        <end position="53"/>
    </location>
</feature>
<reference evidence="3 4" key="1">
    <citation type="submission" date="2022-06" db="EMBL/GenBank/DDBJ databases">
        <title>Halogeometricum sp. a new haloarchaeum isolate from saline soil.</title>
        <authorList>
            <person name="Strakova D."/>
            <person name="Galisteo C."/>
            <person name="Sanchez-Porro C."/>
            <person name="Ventosa A."/>
        </authorList>
    </citation>
    <scope>NUCLEOTIDE SEQUENCE [LARGE SCALE GENOMIC DNA]</scope>
    <source>
        <strain evidence="4">S3BR25-2</strain>
    </source>
</reference>